<dbReference type="AlphaFoldDB" id="A0A5C5WPS5"/>
<evidence type="ECO:0000313" key="2">
    <source>
        <dbReference type="Proteomes" id="UP000317243"/>
    </source>
</evidence>
<sequence length="109" mass="12531">MKTGLSILLKGQGVESKVGRIPRASCFFRCTRLNSFIRKNAEFARASERKPKQKMLYSGVQLKFQLDLRLRVSVHQWISHGFLAKFASTVVVNCLRIGSRFSRSWRQAI</sequence>
<gene>
    <name evidence="1" type="ORF">KOR42_31200</name>
</gene>
<reference evidence="1 2" key="1">
    <citation type="submission" date="2019-02" db="EMBL/GenBank/DDBJ databases">
        <title>Deep-cultivation of Planctomycetes and their phenomic and genomic characterization uncovers novel biology.</title>
        <authorList>
            <person name="Wiegand S."/>
            <person name="Jogler M."/>
            <person name="Boedeker C."/>
            <person name="Pinto D."/>
            <person name="Vollmers J."/>
            <person name="Rivas-Marin E."/>
            <person name="Kohn T."/>
            <person name="Peeters S.H."/>
            <person name="Heuer A."/>
            <person name="Rast P."/>
            <person name="Oberbeckmann S."/>
            <person name="Bunk B."/>
            <person name="Jeske O."/>
            <person name="Meyerdierks A."/>
            <person name="Storesund J.E."/>
            <person name="Kallscheuer N."/>
            <person name="Luecker S."/>
            <person name="Lage O.M."/>
            <person name="Pohl T."/>
            <person name="Merkel B.J."/>
            <person name="Hornburger P."/>
            <person name="Mueller R.-W."/>
            <person name="Bruemmer F."/>
            <person name="Labrenz M."/>
            <person name="Spormann A.M."/>
            <person name="Op Den Camp H."/>
            <person name="Overmann J."/>
            <person name="Amann R."/>
            <person name="Jetten M.S.M."/>
            <person name="Mascher T."/>
            <person name="Medema M.H."/>
            <person name="Devos D.P."/>
            <person name="Kaster A.-K."/>
            <person name="Ovreas L."/>
            <person name="Rohde M."/>
            <person name="Galperin M.Y."/>
            <person name="Jogler C."/>
        </authorList>
    </citation>
    <scope>NUCLEOTIDE SEQUENCE [LARGE SCALE GENOMIC DNA]</scope>
    <source>
        <strain evidence="1 2">KOR42</strain>
    </source>
</reference>
<keyword evidence="2" id="KW-1185">Reference proteome</keyword>
<evidence type="ECO:0000313" key="1">
    <source>
        <dbReference type="EMBL" id="TWT52023.1"/>
    </source>
</evidence>
<organism evidence="1 2">
    <name type="scientific">Thalassoglobus neptunius</name>
    <dbReference type="NCBI Taxonomy" id="1938619"/>
    <lineage>
        <taxon>Bacteria</taxon>
        <taxon>Pseudomonadati</taxon>
        <taxon>Planctomycetota</taxon>
        <taxon>Planctomycetia</taxon>
        <taxon>Planctomycetales</taxon>
        <taxon>Planctomycetaceae</taxon>
        <taxon>Thalassoglobus</taxon>
    </lineage>
</organism>
<accession>A0A5C5WPS5</accession>
<comment type="caution">
    <text evidence="1">The sequence shown here is derived from an EMBL/GenBank/DDBJ whole genome shotgun (WGS) entry which is preliminary data.</text>
</comment>
<protein>
    <submittedName>
        <fullName evidence="1">Uncharacterized protein</fullName>
    </submittedName>
</protein>
<dbReference type="EMBL" id="SIHI01000008">
    <property type="protein sequence ID" value="TWT52023.1"/>
    <property type="molecule type" value="Genomic_DNA"/>
</dbReference>
<name>A0A5C5WPS5_9PLAN</name>
<proteinExistence type="predicted"/>
<dbReference type="Proteomes" id="UP000317243">
    <property type="component" value="Unassembled WGS sequence"/>
</dbReference>